<accession>A0A1E8PU10</accession>
<feature type="binding site" evidence="6">
    <location>
        <position position="50"/>
    </location>
    <ligand>
        <name>ATP</name>
        <dbReference type="ChEBI" id="CHEBI:30616"/>
    </ligand>
</feature>
<dbReference type="PROSITE" id="PS50005">
    <property type="entry name" value="TPR"/>
    <property type="match status" value="2"/>
</dbReference>
<name>A0A1E8PU10_9BURK</name>
<evidence type="ECO:0000256" key="1">
    <source>
        <dbReference type="ARBA" id="ARBA00022679"/>
    </source>
</evidence>
<dbReference type="Gene3D" id="3.30.200.20">
    <property type="entry name" value="Phosphorylase Kinase, domain 1"/>
    <property type="match status" value="1"/>
</dbReference>
<dbReference type="AlphaFoldDB" id="A0A1E8PU10"/>
<dbReference type="PANTHER" id="PTHR43289">
    <property type="entry name" value="MITOGEN-ACTIVATED PROTEIN KINASE KINASE KINASE 20-RELATED"/>
    <property type="match status" value="1"/>
</dbReference>
<keyword evidence="1" id="KW-0808">Transferase</keyword>
<dbReference type="SUPFAM" id="SSF48452">
    <property type="entry name" value="TPR-like"/>
    <property type="match status" value="1"/>
</dbReference>
<reference evidence="8 9" key="1">
    <citation type="submission" date="2016-10" db="EMBL/GenBank/DDBJ databases">
        <title>Updated version of Genome Assembly of Janthinobacterium lividum ERGS5:01.</title>
        <authorList>
            <person name="Kumar R."/>
            <person name="Acharya V."/>
            <person name="Singh D."/>
        </authorList>
    </citation>
    <scope>NUCLEOTIDE SEQUENCE [LARGE SCALE GENOMIC DNA]</scope>
    <source>
        <strain evidence="8 9">ERGS5:01</strain>
    </source>
</reference>
<keyword evidence="3" id="KW-0418">Kinase</keyword>
<dbReference type="PROSITE" id="PS00107">
    <property type="entry name" value="PROTEIN_KINASE_ATP"/>
    <property type="match status" value="1"/>
</dbReference>
<dbReference type="EMBL" id="MAQB02000001">
    <property type="protein sequence ID" value="OFJ49842.1"/>
    <property type="molecule type" value="Genomic_DNA"/>
</dbReference>
<dbReference type="PROSITE" id="PS00108">
    <property type="entry name" value="PROTEIN_KINASE_ST"/>
    <property type="match status" value="1"/>
</dbReference>
<feature type="repeat" description="TPR" evidence="5">
    <location>
        <begin position="502"/>
        <end position="535"/>
    </location>
</feature>
<dbReference type="InterPro" id="IPR017441">
    <property type="entry name" value="Protein_kinase_ATP_BS"/>
</dbReference>
<dbReference type="InterPro" id="IPR011990">
    <property type="entry name" value="TPR-like_helical_dom_sf"/>
</dbReference>
<evidence type="ECO:0000313" key="9">
    <source>
        <dbReference type="Proteomes" id="UP000092634"/>
    </source>
</evidence>
<evidence type="ECO:0000256" key="4">
    <source>
        <dbReference type="ARBA" id="ARBA00022840"/>
    </source>
</evidence>
<evidence type="ECO:0000259" key="7">
    <source>
        <dbReference type="PROSITE" id="PS50011"/>
    </source>
</evidence>
<protein>
    <recommendedName>
        <fullName evidence="7">Protein kinase domain-containing protein</fullName>
    </recommendedName>
</protein>
<dbReference type="CDD" id="cd14014">
    <property type="entry name" value="STKc_PknB_like"/>
    <property type="match status" value="1"/>
</dbReference>
<feature type="repeat" description="TPR" evidence="5">
    <location>
        <begin position="569"/>
        <end position="602"/>
    </location>
</feature>
<proteinExistence type="predicted"/>
<organism evidence="8 9">
    <name type="scientific">Janthinobacterium lividum</name>
    <dbReference type="NCBI Taxonomy" id="29581"/>
    <lineage>
        <taxon>Bacteria</taxon>
        <taxon>Pseudomonadati</taxon>
        <taxon>Pseudomonadota</taxon>
        <taxon>Betaproteobacteria</taxon>
        <taxon>Burkholderiales</taxon>
        <taxon>Oxalobacteraceae</taxon>
        <taxon>Janthinobacterium</taxon>
    </lineage>
</organism>
<dbReference type="GO" id="GO:0005524">
    <property type="term" value="F:ATP binding"/>
    <property type="evidence" value="ECO:0007669"/>
    <property type="project" value="UniProtKB-UniRule"/>
</dbReference>
<dbReference type="Gene3D" id="1.25.40.10">
    <property type="entry name" value="Tetratricopeptide repeat domain"/>
    <property type="match status" value="3"/>
</dbReference>
<dbReference type="PROSITE" id="PS50011">
    <property type="entry name" value="PROTEIN_KINASE_DOM"/>
    <property type="match status" value="1"/>
</dbReference>
<gene>
    <name evidence="8" type="ORF">BA896_014230</name>
</gene>
<keyword evidence="2 6" id="KW-0547">Nucleotide-binding</keyword>
<dbReference type="InterPro" id="IPR011009">
    <property type="entry name" value="Kinase-like_dom_sf"/>
</dbReference>
<keyword evidence="5" id="KW-0802">TPR repeat</keyword>
<dbReference type="PANTHER" id="PTHR43289:SF34">
    <property type="entry name" value="SERINE_THREONINE-PROTEIN KINASE YBDM-RELATED"/>
    <property type="match status" value="1"/>
</dbReference>
<sequence length="746" mass="82606">MELLDSLRQTPSQDDTIGGHYEVRRLLGEGGFGHVFEAWDAKLCRSVALKRLKPQADVLHPEKLINEARLAASLKHAAFVRIFAIEGQGTSQSIVMELVEGQTLGQFMHSGKADLQAALDIAYQIADAMDEAHAMDLVHGDLKPSNLMLEANGKVRILDFGLARHIDPQATQTTTLCDLQGTIAYMAPERLMGRLPDTRGDVYALGAMLYEMLAGQRHFAHLNGLALASAHIQATEPWPDLPESVPPTINALVRAMTAHDPAERPRTMRDVREAIGGQRGDPLTVAAPLADETPAKEEPPASVSIRLPLPRKRTLQWGAGVALLAVLAGWQLPNILPAVKSFVTGEKAPAPYSEMASMAAGMEALRSFDQESAQKQAVEYFSTVLKHNPEHAAANACLSLVFTLRYLGSNRDETWLQRADVAAKQALAADDQLALAHVAQAWAIEHHGDRRQAMQEITTALNLEPNNPLGMYGKARLLIHAQKFDQARDVLDKAIALYPRDRPFISMLGRMHYNQGNYTEAEKLFRKAIQMNPQVANAYAQLSATLERLNRSDEALQVLQRGLQVHPDWELYTNLGNALFNRGDYLGAVQAFKNAVSENKGNPGNYLLWANLADAQRWVPGQMELSRDSYRRAITLIKVMLQHSPDDPKVNSRLALYAAYAGLPDDALRHVAQAVRLAPTLPDIHFRAALTYELIGKRNEAMAALKQAMERGYPINLIESAPDLLTLRRDARYQQFLINLERDNKK</sequence>
<dbReference type="Pfam" id="PF14559">
    <property type="entry name" value="TPR_19"/>
    <property type="match status" value="2"/>
</dbReference>
<dbReference type="SMART" id="SM00220">
    <property type="entry name" value="S_TKc"/>
    <property type="match status" value="1"/>
</dbReference>
<dbReference type="Pfam" id="PF13181">
    <property type="entry name" value="TPR_8"/>
    <property type="match status" value="1"/>
</dbReference>
<dbReference type="Pfam" id="PF00069">
    <property type="entry name" value="Pkinase"/>
    <property type="match status" value="1"/>
</dbReference>
<dbReference type="PROSITE" id="PS50293">
    <property type="entry name" value="TPR_REGION"/>
    <property type="match status" value="1"/>
</dbReference>
<dbReference type="Gene3D" id="1.10.510.10">
    <property type="entry name" value="Transferase(Phosphotransferase) domain 1"/>
    <property type="match status" value="1"/>
</dbReference>
<dbReference type="InterPro" id="IPR019734">
    <property type="entry name" value="TPR_rpt"/>
</dbReference>
<evidence type="ECO:0000256" key="3">
    <source>
        <dbReference type="ARBA" id="ARBA00022777"/>
    </source>
</evidence>
<dbReference type="SUPFAM" id="SSF56112">
    <property type="entry name" value="Protein kinase-like (PK-like)"/>
    <property type="match status" value="1"/>
</dbReference>
<evidence type="ECO:0000256" key="6">
    <source>
        <dbReference type="PROSITE-ProRule" id="PRU10141"/>
    </source>
</evidence>
<dbReference type="InterPro" id="IPR000719">
    <property type="entry name" value="Prot_kinase_dom"/>
</dbReference>
<dbReference type="SMART" id="SM00028">
    <property type="entry name" value="TPR"/>
    <property type="match status" value="7"/>
</dbReference>
<feature type="domain" description="Protein kinase" evidence="7">
    <location>
        <begin position="21"/>
        <end position="284"/>
    </location>
</feature>
<keyword evidence="4 6" id="KW-0067">ATP-binding</keyword>
<comment type="caution">
    <text evidence="8">The sequence shown here is derived from an EMBL/GenBank/DDBJ whole genome shotgun (WGS) entry which is preliminary data.</text>
</comment>
<evidence type="ECO:0000313" key="8">
    <source>
        <dbReference type="EMBL" id="OFJ49842.1"/>
    </source>
</evidence>
<dbReference type="InterPro" id="IPR008271">
    <property type="entry name" value="Ser/Thr_kinase_AS"/>
</dbReference>
<evidence type="ECO:0000256" key="2">
    <source>
        <dbReference type="ARBA" id="ARBA00022741"/>
    </source>
</evidence>
<dbReference type="GO" id="GO:0004674">
    <property type="term" value="F:protein serine/threonine kinase activity"/>
    <property type="evidence" value="ECO:0007669"/>
    <property type="project" value="TreeGrafter"/>
</dbReference>
<evidence type="ECO:0000256" key="5">
    <source>
        <dbReference type="PROSITE-ProRule" id="PRU00339"/>
    </source>
</evidence>
<dbReference type="Proteomes" id="UP000092634">
    <property type="component" value="Unassembled WGS sequence"/>
</dbReference>